<dbReference type="GO" id="GO:0005657">
    <property type="term" value="C:replication fork"/>
    <property type="evidence" value="ECO:0007669"/>
    <property type="project" value="TreeGrafter"/>
</dbReference>
<dbReference type="CDD" id="cd18809">
    <property type="entry name" value="SF1_C_RecD"/>
    <property type="match status" value="1"/>
</dbReference>
<comment type="caution">
    <text evidence="2">The sequence shown here is derived from an EMBL/GenBank/DDBJ whole genome shotgun (WGS) entry which is preliminary data.</text>
</comment>
<proteinExistence type="predicted"/>
<accession>A0AAV6J6Y5</accession>
<dbReference type="AlphaFoldDB" id="A0AAV6J6Y5"/>
<name>A0AAV6J6Y5_9ERIC</name>
<protein>
    <recommendedName>
        <fullName evidence="1">DNA helicase Pif1-like 2B domain-containing protein</fullName>
    </recommendedName>
</protein>
<evidence type="ECO:0000313" key="3">
    <source>
        <dbReference type="Proteomes" id="UP000823749"/>
    </source>
</evidence>
<dbReference type="PANTHER" id="PTHR23274:SF48">
    <property type="entry name" value="ATP-DEPENDENT DNA HELICASE"/>
    <property type="match status" value="1"/>
</dbReference>
<keyword evidence="3" id="KW-1185">Reference proteome</keyword>
<dbReference type="InterPro" id="IPR027417">
    <property type="entry name" value="P-loop_NTPase"/>
</dbReference>
<reference evidence="2" key="1">
    <citation type="submission" date="2020-08" db="EMBL/GenBank/DDBJ databases">
        <title>Plant Genome Project.</title>
        <authorList>
            <person name="Zhang R.-G."/>
        </authorList>
    </citation>
    <scope>NUCLEOTIDE SEQUENCE</scope>
    <source>
        <strain evidence="2">WSP0</strain>
        <tissue evidence="2">Leaf</tissue>
    </source>
</reference>
<feature type="domain" description="DNA helicase Pif1-like 2B" evidence="1">
    <location>
        <begin position="89"/>
        <end position="134"/>
    </location>
</feature>
<dbReference type="GO" id="GO:0006260">
    <property type="term" value="P:DNA replication"/>
    <property type="evidence" value="ECO:0007669"/>
    <property type="project" value="TreeGrafter"/>
</dbReference>
<dbReference type="PANTHER" id="PTHR23274">
    <property type="entry name" value="DNA HELICASE-RELATED"/>
    <property type="match status" value="1"/>
</dbReference>
<sequence length="247" mass="27824">MVLGLANEIKQYLDGRYIGPPEAAWHIFGHYMHEEVPTVTQLALHLPVVPKGVREEIVNASLRYAYLAADKMSEDDGMDRSITNRYPNEYLNSLDPTGLPPFKLELKVGCPIILLRNIVPKDGLCNGTRMMVVRCGSRIIEVKILTGEQFGKLAFIPRISLSPSSLDFPFHMTRRQFPVRLAYAMTINKSQGQSVKFVGVDLRTPVFSHGQLYVVLSRCMSFDRITVLLPEEEADSTTNIVYPEVLL</sequence>
<dbReference type="SUPFAM" id="SSF52540">
    <property type="entry name" value="P-loop containing nucleoside triphosphate hydrolases"/>
    <property type="match status" value="1"/>
</dbReference>
<evidence type="ECO:0000259" key="1">
    <source>
        <dbReference type="Pfam" id="PF21530"/>
    </source>
</evidence>
<organism evidence="2 3">
    <name type="scientific">Rhododendron griersonianum</name>
    <dbReference type="NCBI Taxonomy" id="479676"/>
    <lineage>
        <taxon>Eukaryota</taxon>
        <taxon>Viridiplantae</taxon>
        <taxon>Streptophyta</taxon>
        <taxon>Embryophyta</taxon>
        <taxon>Tracheophyta</taxon>
        <taxon>Spermatophyta</taxon>
        <taxon>Magnoliopsida</taxon>
        <taxon>eudicotyledons</taxon>
        <taxon>Gunneridae</taxon>
        <taxon>Pentapetalae</taxon>
        <taxon>asterids</taxon>
        <taxon>Ericales</taxon>
        <taxon>Ericaceae</taxon>
        <taxon>Ericoideae</taxon>
        <taxon>Rhodoreae</taxon>
        <taxon>Rhododendron</taxon>
    </lineage>
</organism>
<dbReference type="Pfam" id="PF21530">
    <property type="entry name" value="Pif1_2B_dom"/>
    <property type="match status" value="1"/>
</dbReference>
<dbReference type="InterPro" id="IPR049163">
    <property type="entry name" value="Pif1-like_2B_dom"/>
</dbReference>
<gene>
    <name evidence="2" type="ORF">RHGRI_023847</name>
</gene>
<evidence type="ECO:0000313" key="2">
    <source>
        <dbReference type="EMBL" id="KAG5536193.1"/>
    </source>
</evidence>
<dbReference type="EMBL" id="JACTNZ010000008">
    <property type="protein sequence ID" value="KAG5536193.1"/>
    <property type="molecule type" value="Genomic_DNA"/>
</dbReference>
<dbReference type="Proteomes" id="UP000823749">
    <property type="component" value="Chromosome 8"/>
</dbReference>